<evidence type="ECO:0000313" key="2">
    <source>
        <dbReference type="Proteomes" id="UP000827872"/>
    </source>
</evidence>
<keyword evidence="2" id="KW-1185">Reference proteome</keyword>
<proteinExistence type="predicted"/>
<gene>
    <name evidence="1" type="ORF">K3G42_015321</name>
</gene>
<reference evidence="1" key="1">
    <citation type="submission" date="2021-08" db="EMBL/GenBank/DDBJ databases">
        <title>The first chromosome-level gecko genome reveals the dynamic sex chromosomes of Neotropical dwarf geckos (Sphaerodactylidae: Sphaerodactylus).</title>
        <authorList>
            <person name="Pinto B.J."/>
            <person name="Keating S.E."/>
            <person name="Gamble T."/>
        </authorList>
    </citation>
    <scope>NUCLEOTIDE SEQUENCE</scope>
    <source>
        <strain evidence="1">TG3544</strain>
    </source>
</reference>
<protein>
    <submittedName>
        <fullName evidence="1">Uncharacterized protein</fullName>
    </submittedName>
</protein>
<sequence>MIGHVSKNNVSTTFPTENLVPFGAKSLEQTAQPAKSSWPLKECERTKSDVGRPSTSFADGCVCPEEFQICQPLQLSARVNGSVTLPCSFTHKQNGDAAQVHWRLGGFHSKRFFFNCCTTSRLHTDPDFEGRVSLAKEEGRQHTASIRITDLRESDSGLYFCRVSVGEAEWQTINGTNLTVTARPQGPEGRNNTRLPLSVLVGVPTGAVLLVAAIAVGLLATLLLARKKGTGIPPPEEPASQPPAIPPGLLYATLTLSDAPPKQGRFQRGGRAAEETTYATVQR</sequence>
<dbReference type="EMBL" id="CM037628">
    <property type="protein sequence ID" value="KAH7997425.1"/>
    <property type="molecule type" value="Genomic_DNA"/>
</dbReference>
<evidence type="ECO:0000313" key="1">
    <source>
        <dbReference type="EMBL" id="KAH7997425.1"/>
    </source>
</evidence>
<dbReference type="Proteomes" id="UP000827872">
    <property type="component" value="Linkage Group LG15"/>
</dbReference>
<accession>A0ACB8EXD6</accession>
<organism evidence="1 2">
    <name type="scientific">Sphaerodactylus townsendi</name>
    <dbReference type="NCBI Taxonomy" id="933632"/>
    <lineage>
        <taxon>Eukaryota</taxon>
        <taxon>Metazoa</taxon>
        <taxon>Chordata</taxon>
        <taxon>Craniata</taxon>
        <taxon>Vertebrata</taxon>
        <taxon>Euteleostomi</taxon>
        <taxon>Lepidosauria</taxon>
        <taxon>Squamata</taxon>
        <taxon>Bifurcata</taxon>
        <taxon>Gekkota</taxon>
        <taxon>Sphaerodactylidae</taxon>
        <taxon>Sphaerodactylus</taxon>
    </lineage>
</organism>
<comment type="caution">
    <text evidence="1">The sequence shown here is derived from an EMBL/GenBank/DDBJ whole genome shotgun (WGS) entry which is preliminary data.</text>
</comment>
<name>A0ACB8EXD6_9SAUR</name>